<keyword evidence="8" id="KW-0249">Electron transport</keyword>
<feature type="domain" description="Cytochrome b561 bacterial/Ni-hydrogenase" evidence="13">
    <location>
        <begin position="9"/>
        <end position="195"/>
    </location>
</feature>
<comment type="subcellular location">
    <subcellularLocation>
        <location evidence="1">Cell membrane</location>
        <topology evidence="1">Multi-pass membrane protein</topology>
    </subcellularLocation>
</comment>
<dbReference type="Pfam" id="PF01292">
    <property type="entry name" value="Ni_hydr_CYTB"/>
    <property type="match status" value="1"/>
</dbReference>
<keyword evidence="9 12" id="KW-1133">Transmembrane helix</keyword>
<gene>
    <name evidence="14" type="ORF">SDENCHOL_11004</name>
</gene>
<name>A0A7Z7HQ46_9PROT</name>
<dbReference type="SUPFAM" id="SSF81342">
    <property type="entry name" value="Transmembrane di-heme cytochromes"/>
    <property type="match status" value="1"/>
</dbReference>
<dbReference type="AlphaFoldDB" id="A0A7Z7HQ46"/>
<dbReference type="Gene3D" id="1.20.950.20">
    <property type="entry name" value="Transmembrane di-heme cytochromes, Chain C"/>
    <property type="match status" value="1"/>
</dbReference>
<evidence type="ECO:0000256" key="8">
    <source>
        <dbReference type="ARBA" id="ARBA00022982"/>
    </source>
</evidence>
<dbReference type="PANTHER" id="PTHR30485:SF1">
    <property type="entry name" value="CYTOCHROME YDHU-RELATED"/>
    <property type="match status" value="1"/>
</dbReference>
<keyword evidence="7" id="KW-0479">Metal-binding</keyword>
<evidence type="ECO:0000256" key="11">
    <source>
        <dbReference type="ARBA" id="ARBA00023136"/>
    </source>
</evidence>
<feature type="transmembrane region" description="Helical" evidence="12">
    <location>
        <begin position="21"/>
        <end position="40"/>
    </location>
</feature>
<dbReference type="EMBL" id="LT837803">
    <property type="protein sequence ID" value="SMB24172.1"/>
    <property type="molecule type" value="Genomic_DNA"/>
</dbReference>
<reference evidence="14" key="1">
    <citation type="submission" date="2017-03" db="EMBL/GenBank/DDBJ databases">
        <authorList>
            <consortium name="AG Boll"/>
        </authorList>
    </citation>
    <scope>NUCLEOTIDE SEQUENCE [LARGE SCALE GENOMIC DNA]</scope>
    <source>
        <strain evidence="14">Chol</strain>
    </source>
</reference>
<dbReference type="InterPro" id="IPR011577">
    <property type="entry name" value="Cyt_b561_bac/Ni-Hgenase"/>
</dbReference>
<dbReference type="GO" id="GO:0005506">
    <property type="term" value="F:iron ion binding"/>
    <property type="evidence" value="ECO:0007669"/>
    <property type="project" value="InterPro"/>
</dbReference>
<dbReference type="RefSeq" id="WP_154716239.1">
    <property type="nucleotide sequence ID" value="NZ_LT837803.1"/>
</dbReference>
<keyword evidence="11 12" id="KW-0472">Membrane</keyword>
<dbReference type="InterPro" id="IPR051542">
    <property type="entry name" value="Hydrogenase_cytochrome"/>
</dbReference>
<feature type="transmembrane region" description="Helical" evidence="12">
    <location>
        <begin position="119"/>
        <end position="139"/>
    </location>
</feature>
<dbReference type="Proteomes" id="UP000242886">
    <property type="component" value="Chromosome SDENCHOL"/>
</dbReference>
<comment type="similarity">
    <text evidence="2">Belongs to the HupC/HyaC/HydC family.</text>
</comment>
<keyword evidence="10" id="KW-0408">Iron</keyword>
<evidence type="ECO:0000259" key="13">
    <source>
        <dbReference type="Pfam" id="PF01292"/>
    </source>
</evidence>
<keyword evidence="6 12" id="KW-0812">Transmembrane</keyword>
<feature type="transmembrane region" description="Helical" evidence="12">
    <location>
        <begin position="159"/>
        <end position="180"/>
    </location>
</feature>
<dbReference type="InterPro" id="IPR000516">
    <property type="entry name" value="Ni-dep_Hydgase_cyt-B"/>
</dbReference>
<dbReference type="GO" id="GO:0022904">
    <property type="term" value="P:respiratory electron transport chain"/>
    <property type="evidence" value="ECO:0007669"/>
    <property type="project" value="InterPro"/>
</dbReference>
<evidence type="ECO:0000256" key="12">
    <source>
        <dbReference type="SAM" id="Phobius"/>
    </source>
</evidence>
<organism evidence="14 15">
    <name type="scientific">Sterolibacterium denitrificans</name>
    <dbReference type="NCBI Taxonomy" id="157592"/>
    <lineage>
        <taxon>Bacteria</taxon>
        <taxon>Pseudomonadati</taxon>
        <taxon>Pseudomonadota</taxon>
        <taxon>Betaproteobacteria</taxon>
        <taxon>Nitrosomonadales</taxon>
        <taxon>Sterolibacteriaceae</taxon>
        <taxon>Sterolibacterium</taxon>
    </lineage>
</organism>
<evidence type="ECO:0000256" key="5">
    <source>
        <dbReference type="ARBA" id="ARBA00022617"/>
    </source>
</evidence>
<feature type="transmembrane region" description="Helical" evidence="12">
    <location>
        <begin position="52"/>
        <end position="70"/>
    </location>
</feature>
<dbReference type="PANTHER" id="PTHR30485">
    <property type="entry name" value="NI/FE-HYDROGENASE 1 B-TYPE CYTOCHROME SUBUNIT"/>
    <property type="match status" value="1"/>
</dbReference>
<keyword evidence="5" id="KW-0349">Heme</keyword>
<protein>
    <submittedName>
        <fullName evidence="14">Cytochrome B561</fullName>
    </submittedName>
</protein>
<evidence type="ECO:0000256" key="9">
    <source>
        <dbReference type="ARBA" id="ARBA00022989"/>
    </source>
</evidence>
<evidence type="ECO:0000313" key="14">
    <source>
        <dbReference type="EMBL" id="SMB24172.1"/>
    </source>
</evidence>
<evidence type="ECO:0000256" key="1">
    <source>
        <dbReference type="ARBA" id="ARBA00004651"/>
    </source>
</evidence>
<dbReference type="GO" id="GO:0009055">
    <property type="term" value="F:electron transfer activity"/>
    <property type="evidence" value="ECO:0007669"/>
    <property type="project" value="InterPro"/>
</dbReference>
<evidence type="ECO:0000256" key="10">
    <source>
        <dbReference type="ARBA" id="ARBA00023004"/>
    </source>
</evidence>
<accession>A0A7Z7HQ46</accession>
<evidence type="ECO:0000256" key="6">
    <source>
        <dbReference type="ARBA" id="ARBA00022692"/>
    </source>
</evidence>
<keyword evidence="15" id="KW-1185">Reference proteome</keyword>
<dbReference type="GO" id="GO:0005886">
    <property type="term" value="C:plasma membrane"/>
    <property type="evidence" value="ECO:0007669"/>
    <property type="project" value="UniProtKB-SubCell"/>
</dbReference>
<evidence type="ECO:0000256" key="3">
    <source>
        <dbReference type="ARBA" id="ARBA00022448"/>
    </source>
</evidence>
<sequence>MSTQRIYIYKRYERFWHWSQALLIILMMLTGFEVHGSYALLGYGQAVDVHTYAAWSLLTLWGFTIFWQFTTGEWRQYMPSLRNVSAMLRYYTVGIFRNATHPFRPSAVKKHNPLQRLTYLALLAFILPLIWVSGLLYLFHGDWQRLRLDRLLSLESVALAHTAGAYMIVAFFFAHVYLATTGHTVFAHLKAMITGWEEVDDARTVEDGGKR</sequence>
<proteinExistence type="inferred from homology"/>
<dbReference type="PRINTS" id="PR00161">
    <property type="entry name" value="NIHGNASECYTB"/>
</dbReference>
<dbReference type="InterPro" id="IPR016174">
    <property type="entry name" value="Di-haem_cyt_TM"/>
</dbReference>
<evidence type="ECO:0000256" key="2">
    <source>
        <dbReference type="ARBA" id="ARBA00008622"/>
    </source>
</evidence>
<evidence type="ECO:0000256" key="7">
    <source>
        <dbReference type="ARBA" id="ARBA00022723"/>
    </source>
</evidence>
<keyword evidence="4" id="KW-1003">Cell membrane</keyword>
<keyword evidence="3" id="KW-0813">Transport</keyword>
<dbReference type="GO" id="GO:0020037">
    <property type="term" value="F:heme binding"/>
    <property type="evidence" value="ECO:0007669"/>
    <property type="project" value="TreeGrafter"/>
</dbReference>
<evidence type="ECO:0000313" key="15">
    <source>
        <dbReference type="Proteomes" id="UP000242886"/>
    </source>
</evidence>
<evidence type="ECO:0000256" key="4">
    <source>
        <dbReference type="ARBA" id="ARBA00022475"/>
    </source>
</evidence>